<dbReference type="OrthoDB" id="3344688at2759"/>
<dbReference type="AlphaFoldDB" id="A0A0L6UE64"/>
<protein>
    <recommendedName>
        <fullName evidence="3">Reverse transcriptase Ty1/copia-type domain-containing protein</fullName>
    </recommendedName>
</protein>
<dbReference type="Proteomes" id="UP000037035">
    <property type="component" value="Unassembled WGS sequence"/>
</dbReference>
<keyword evidence="2" id="KW-1185">Reference proteome</keyword>
<sequence>YILVIKLTRINSTALTLTQGNYTQSILETFGMADCRTTDTPMAVNARLVKCTDEDHLAFLQLGINYREALGLLNYLAQCVLKHWAEGNIKKYQGSEHSRAMKEGGCGVMIIKVAS</sequence>
<evidence type="ECO:0000313" key="1">
    <source>
        <dbReference type="EMBL" id="KNZ46537.1"/>
    </source>
</evidence>
<comment type="caution">
    <text evidence="1">The sequence shown here is derived from an EMBL/GenBank/DDBJ whole genome shotgun (WGS) entry which is preliminary data.</text>
</comment>
<feature type="non-terminal residue" evidence="1">
    <location>
        <position position="1"/>
    </location>
</feature>
<evidence type="ECO:0000313" key="2">
    <source>
        <dbReference type="Proteomes" id="UP000037035"/>
    </source>
</evidence>
<dbReference type="VEuPathDB" id="FungiDB:VP01_7190g1"/>
<dbReference type="EMBL" id="LAVV01012595">
    <property type="protein sequence ID" value="KNZ46537.1"/>
    <property type="molecule type" value="Genomic_DNA"/>
</dbReference>
<accession>A0A0L6UE64</accession>
<proteinExistence type="predicted"/>
<evidence type="ECO:0008006" key="3">
    <source>
        <dbReference type="Google" id="ProtNLM"/>
    </source>
</evidence>
<name>A0A0L6UE64_9BASI</name>
<gene>
    <name evidence="1" type="ORF">VP01_7190g1</name>
</gene>
<reference evidence="1 2" key="1">
    <citation type="submission" date="2015-08" db="EMBL/GenBank/DDBJ databases">
        <title>Next Generation Sequencing and Analysis of the Genome of Puccinia sorghi L Schw, the Causal Agent of Maize Common Rust.</title>
        <authorList>
            <person name="Rochi L."/>
            <person name="Burguener G."/>
            <person name="Darino M."/>
            <person name="Turjanski A."/>
            <person name="Kreff E."/>
            <person name="Dieguez M.J."/>
            <person name="Sacco F."/>
        </authorList>
    </citation>
    <scope>NUCLEOTIDE SEQUENCE [LARGE SCALE GENOMIC DNA]</scope>
    <source>
        <strain evidence="1 2">RO10H11247</strain>
    </source>
</reference>
<organism evidence="1 2">
    <name type="scientific">Puccinia sorghi</name>
    <dbReference type="NCBI Taxonomy" id="27349"/>
    <lineage>
        <taxon>Eukaryota</taxon>
        <taxon>Fungi</taxon>
        <taxon>Dikarya</taxon>
        <taxon>Basidiomycota</taxon>
        <taxon>Pucciniomycotina</taxon>
        <taxon>Pucciniomycetes</taxon>
        <taxon>Pucciniales</taxon>
        <taxon>Pucciniaceae</taxon>
        <taxon>Puccinia</taxon>
    </lineage>
</organism>